<dbReference type="InterPro" id="IPR056778">
    <property type="entry name" value="UPF0261_C"/>
</dbReference>
<dbReference type="Proteomes" id="UP001596241">
    <property type="component" value="Unassembled WGS sequence"/>
</dbReference>
<dbReference type="EMBL" id="JBHSPW010000005">
    <property type="protein sequence ID" value="MFC5893803.1"/>
    <property type="molecule type" value="Genomic_DNA"/>
</dbReference>
<evidence type="ECO:0000313" key="3">
    <source>
        <dbReference type="EMBL" id="MFC5893803.1"/>
    </source>
</evidence>
<sequence length="413" mass="42449">MATVCLLGTWDTKGEEYGWLRDRLREAGATVLLVDVGGYSADAPAEVSAQEVAAAAGADLTELRIRRDRGAMTAAMAEGAARIVRRLHARGAIDGFLAAGGSSGSAIAAAAMQALPLGFPKLLVSTMAGGDVRPYVGETDATLMYAVVDLAGVNSVSEQVLGNAAAAVAGMAEAYRRRRAGTPANARPAVALTMFGVTTPAADEARRTLGALGYETLVFHATGSGGRAMESLIRAGLIAGVLDLTTTELADELVGGVLSAGPERLTAAARRGVPQVVSVGALDMVNFGPPDTVPARFADRTLLRHNPTVTLMRTTAAEMAELGRLLGSKVAAGTGPSAIHLPLRGVSAVDVAGGPFRDAAADEALFTAVRDATAGTAVEVHERDEAINDPGFGRAMAHRLHHLISLTEEDEPA</sequence>
<dbReference type="Gene3D" id="3.40.50.12030">
    <property type="entry name" value="Uncharacterised protein family UPF0261, NC domain"/>
    <property type="match status" value="1"/>
</dbReference>
<keyword evidence="4" id="KW-1185">Reference proteome</keyword>
<evidence type="ECO:0000313" key="4">
    <source>
        <dbReference type="Proteomes" id="UP001596241"/>
    </source>
</evidence>
<reference evidence="4" key="1">
    <citation type="journal article" date="2019" name="Int. J. Syst. Evol. Microbiol.">
        <title>The Global Catalogue of Microorganisms (GCM) 10K type strain sequencing project: providing services to taxonomists for standard genome sequencing and annotation.</title>
        <authorList>
            <consortium name="The Broad Institute Genomics Platform"/>
            <consortium name="The Broad Institute Genome Sequencing Center for Infectious Disease"/>
            <person name="Wu L."/>
            <person name="Ma J."/>
        </authorList>
    </citation>
    <scope>NUCLEOTIDE SEQUENCE [LARGE SCALE GENOMIC DNA]</scope>
    <source>
        <strain evidence="4">CGMCC 1.15809</strain>
    </source>
</reference>
<dbReference type="NCBIfam" id="NF002674">
    <property type="entry name" value="PRK02399.1-2"/>
    <property type="match status" value="1"/>
</dbReference>
<evidence type="ECO:0000259" key="1">
    <source>
        <dbReference type="Pfam" id="PF06792"/>
    </source>
</evidence>
<name>A0ABW1FJX5_9ACTN</name>
<dbReference type="Gene3D" id="3.40.50.12020">
    <property type="entry name" value="Uncharacterised protein family UPF0261, NN domain"/>
    <property type="match status" value="1"/>
</dbReference>
<dbReference type="InterPro" id="IPR008322">
    <property type="entry name" value="UPF0261"/>
</dbReference>
<protein>
    <submittedName>
        <fullName evidence="3">Tm-1-like ATP-binding domain-containing protein</fullName>
    </submittedName>
</protein>
<dbReference type="PANTHER" id="PTHR31862:SF1">
    <property type="entry name" value="UPF0261 DOMAIN PROTEIN (AFU_ORTHOLOGUE AFUA_1G10120)"/>
    <property type="match status" value="1"/>
</dbReference>
<dbReference type="InterPro" id="IPR051353">
    <property type="entry name" value="Tobamovirus_resist_UPF0261"/>
</dbReference>
<evidence type="ECO:0000259" key="2">
    <source>
        <dbReference type="Pfam" id="PF23189"/>
    </source>
</evidence>
<dbReference type="RefSeq" id="WP_345091508.1">
    <property type="nucleotide sequence ID" value="NZ_BAAAWG010000019.1"/>
</dbReference>
<dbReference type="PIRSF" id="PIRSF033271">
    <property type="entry name" value="UCP033271"/>
    <property type="match status" value="1"/>
</dbReference>
<dbReference type="InterPro" id="IPR044122">
    <property type="entry name" value="UPF0261_N"/>
</dbReference>
<dbReference type="PANTHER" id="PTHR31862">
    <property type="entry name" value="UPF0261 DOMAIN PROTEIN (AFU_ORTHOLOGUE AFUA_1G10120)"/>
    <property type="match status" value="1"/>
</dbReference>
<dbReference type="InterPro" id="IPR029058">
    <property type="entry name" value="AB_hydrolase_fold"/>
</dbReference>
<organism evidence="3 4">
    <name type="scientific">Streptomyces ramulosus</name>
    <dbReference type="NCBI Taxonomy" id="47762"/>
    <lineage>
        <taxon>Bacteria</taxon>
        <taxon>Bacillati</taxon>
        <taxon>Actinomycetota</taxon>
        <taxon>Actinomycetes</taxon>
        <taxon>Kitasatosporales</taxon>
        <taxon>Streptomycetaceae</taxon>
        <taxon>Streptomyces</taxon>
    </lineage>
</organism>
<feature type="domain" description="UPF0261" evidence="1">
    <location>
        <begin position="3"/>
        <end position="176"/>
    </location>
</feature>
<gene>
    <name evidence="3" type="ORF">ACFP3M_13330</name>
</gene>
<dbReference type="Pfam" id="PF23189">
    <property type="entry name" value="UPF0261_C"/>
    <property type="match status" value="1"/>
</dbReference>
<dbReference type="SUPFAM" id="SSF53474">
    <property type="entry name" value="alpha/beta-Hydrolases"/>
    <property type="match status" value="1"/>
</dbReference>
<comment type="caution">
    <text evidence="3">The sequence shown here is derived from an EMBL/GenBank/DDBJ whole genome shotgun (WGS) entry which is preliminary data.</text>
</comment>
<feature type="domain" description="UPF0261" evidence="2">
    <location>
        <begin position="187"/>
        <end position="403"/>
    </location>
</feature>
<proteinExistence type="predicted"/>
<dbReference type="CDD" id="cd15488">
    <property type="entry name" value="Tm-1-like"/>
    <property type="match status" value="1"/>
</dbReference>
<dbReference type="Pfam" id="PF06792">
    <property type="entry name" value="UPF0261"/>
    <property type="match status" value="1"/>
</dbReference>
<accession>A0ABW1FJX5</accession>